<evidence type="ECO:0000313" key="2">
    <source>
        <dbReference type="EMBL" id="SEO98505.1"/>
    </source>
</evidence>
<keyword evidence="1" id="KW-0812">Transmembrane</keyword>
<sequence>MNDVDLPDDSELFDAASEAALQRSEALASLLDDGIELPVIGVKIGLDPLLGLLPVSGDLVSSALSLYIPLEAARLGVPMTAIGKMLAYIGLDLAIGSIPVLGTIFDTFWRANRRNVNLLEKHLDASAE</sequence>
<evidence type="ECO:0000256" key="1">
    <source>
        <dbReference type="SAM" id="Phobius"/>
    </source>
</evidence>
<dbReference type="EMBL" id="FODV01000009">
    <property type="protein sequence ID" value="SEO98505.1"/>
    <property type="molecule type" value="Genomic_DNA"/>
</dbReference>
<feature type="transmembrane region" description="Helical" evidence="1">
    <location>
        <begin position="85"/>
        <end position="105"/>
    </location>
</feature>
<dbReference type="InterPro" id="IPR025187">
    <property type="entry name" value="DUF4112"/>
</dbReference>
<evidence type="ECO:0000313" key="3">
    <source>
        <dbReference type="Proteomes" id="UP000199126"/>
    </source>
</evidence>
<dbReference type="RefSeq" id="WP_089825901.1">
    <property type="nucleotide sequence ID" value="NZ_FODV01000009.1"/>
</dbReference>
<keyword evidence="1" id="KW-1133">Transmembrane helix</keyword>
<accession>A0A1H8U5R9</accession>
<keyword evidence="3" id="KW-1185">Reference proteome</keyword>
<name>A0A1H8U5R9_9EURY</name>
<reference evidence="3" key="1">
    <citation type="submission" date="2016-10" db="EMBL/GenBank/DDBJ databases">
        <authorList>
            <person name="Varghese N."/>
            <person name="Submissions S."/>
        </authorList>
    </citation>
    <scope>NUCLEOTIDE SEQUENCE [LARGE SCALE GENOMIC DNA]</scope>
    <source>
        <strain evidence="3">CGMCC 1.10121</strain>
    </source>
</reference>
<evidence type="ECO:0008006" key="4">
    <source>
        <dbReference type="Google" id="ProtNLM"/>
    </source>
</evidence>
<dbReference type="PANTHER" id="PTHR35519:SF2">
    <property type="entry name" value="PH DOMAIN PROTEIN"/>
    <property type="match status" value="1"/>
</dbReference>
<protein>
    <recommendedName>
        <fullName evidence="4">DUF4112 domain-containing protein</fullName>
    </recommendedName>
</protein>
<dbReference type="Pfam" id="PF13430">
    <property type="entry name" value="DUF4112"/>
    <property type="match status" value="1"/>
</dbReference>
<dbReference type="PANTHER" id="PTHR35519">
    <property type="entry name" value="MEMBRANE PROTEINS"/>
    <property type="match status" value="1"/>
</dbReference>
<proteinExistence type="predicted"/>
<dbReference type="AlphaFoldDB" id="A0A1H8U5R9"/>
<dbReference type="OrthoDB" id="156248at2157"/>
<keyword evidence="1" id="KW-0472">Membrane</keyword>
<dbReference type="Proteomes" id="UP000199126">
    <property type="component" value="Unassembled WGS sequence"/>
</dbReference>
<gene>
    <name evidence="2" type="ORF">SAMN04487948_109154</name>
</gene>
<organism evidence="2 3">
    <name type="scientific">Halogranum amylolyticum</name>
    <dbReference type="NCBI Taxonomy" id="660520"/>
    <lineage>
        <taxon>Archaea</taxon>
        <taxon>Methanobacteriati</taxon>
        <taxon>Methanobacteriota</taxon>
        <taxon>Stenosarchaea group</taxon>
        <taxon>Halobacteria</taxon>
        <taxon>Halobacteriales</taxon>
        <taxon>Haloferacaceae</taxon>
    </lineage>
</organism>